<sequence>MSSQASVSTSAYYKKKAGMLSIYEDEVPPKLVWRCVDTSVANAFVEFPLQNISRLQATKRESTDKIMLKLALTSGPTNDGNNSNGNVDAQVKHSDVLFRFNNFDSMDSVKVILQQVIARKKAEISARNTPAVAKDGTPAPANASGDGAGKIIEEPYITTEIITR</sequence>
<organism evidence="1 2">
    <name type="scientific">Ambrosiozyma monospora</name>
    <name type="common">Yeast</name>
    <name type="synonym">Endomycopsis monosporus</name>
    <dbReference type="NCBI Taxonomy" id="43982"/>
    <lineage>
        <taxon>Eukaryota</taxon>
        <taxon>Fungi</taxon>
        <taxon>Dikarya</taxon>
        <taxon>Ascomycota</taxon>
        <taxon>Saccharomycotina</taxon>
        <taxon>Pichiomycetes</taxon>
        <taxon>Pichiales</taxon>
        <taxon>Pichiaceae</taxon>
        <taxon>Ambrosiozyma</taxon>
    </lineage>
</organism>
<dbReference type="Proteomes" id="UP001165064">
    <property type="component" value="Unassembled WGS sequence"/>
</dbReference>
<name>A0ACB5U3C5_AMBMO</name>
<reference evidence="1" key="1">
    <citation type="submission" date="2023-04" db="EMBL/GenBank/DDBJ databases">
        <title>Ambrosiozyma monospora NBRC 10751.</title>
        <authorList>
            <person name="Ichikawa N."/>
            <person name="Sato H."/>
            <person name="Tonouchi N."/>
        </authorList>
    </citation>
    <scope>NUCLEOTIDE SEQUENCE</scope>
    <source>
        <strain evidence="1">NBRC 10751</strain>
    </source>
</reference>
<evidence type="ECO:0000313" key="1">
    <source>
        <dbReference type="EMBL" id="GMF00487.1"/>
    </source>
</evidence>
<proteinExistence type="predicted"/>
<keyword evidence="2" id="KW-1185">Reference proteome</keyword>
<accession>A0ACB5U3C5</accession>
<evidence type="ECO:0000313" key="2">
    <source>
        <dbReference type="Proteomes" id="UP001165064"/>
    </source>
</evidence>
<dbReference type="EMBL" id="BSXS01011433">
    <property type="protein sequence ID" value="GMF00487.1"/>
    <property type="molecule type" value="Genomic_DNA"/>
</dbReference>
<comment type="caution">
    <text evidence="1">The sequence shown here is derived from an EMBL/GenBank/DDBJ whole genome shotgun (WGS) entry which is preliminary data.</text>
</comment>
<gene>
    <name evidence="1" type="ORF">Amon02_001101600</name>
</gene>
<protein>
    <submittedName>
        <fullName evidence="1">Unnamed protein product</fullName>
    </submittedName>
</protein>